<proteinExistence type="predicted"/>
<keyword evidence="3" id="KW-1185">Reference proteome</keyword>
<organism evidence="2 3">
    <name type="scientific">Acinetobacter rudis CIP 110305</name>
    <dbReference type="NCBI Taxonomy" id="421052"/>
    <lineage>
        <taxon>Bacteria</taxon>
        <taxon>Pseudomonadati</taxon>
        <taxon>Pseudomonadota</taxon>
        <taxon>Gammaproteobacteria</taxon>
        <taxon>Moraxellales</taxon>
        <taxon>Moraxellaceae</taxon>
        <taxon>Acinetobacter</taxon>
    </lineage>
</organism>
<dbReference type="InterPro" id="IPR024973">
    <property type="entry name" value="ESPR"/>
</dbReference>
<dbReference type="InterPro" id="IPR006915">
    <property type="entry name" value="DUF637_hemagglutn_put"/>
</dbReference>
<dbReference type="HOGENOM" id="CLU_234961_0_0_6"/>
<dbReference type="SUPFAM" id="SSF51126">
    <property type="entry name" value="Pectin lyase-like"/>
    <property type="match status" value="1"/>
</dbReference>
<dbReference type="Pfam" id="PF05860">
    <property type="entry name" value="TPS"/>
    <property type="match status" value="1"/>
</dbReference>
<dbReference type="Pfam" id="PF13018">
    <property type="entry name" value="ESPR"/>
    <property type="match status" value="1"/>
</dbReference>
<accession>S3MVY4</accession>
<dbReference type="Proteomes" id="UP000014568">
    <property type="component" value="Unassembled WGS sequence"/>
</dbReference>
<dbReference type="eggNOG" id="COG3209">
    <property type="taxonomic scope" value="Bacteria"/>
</dbReference>
<dbReference type="SUPFAM" id="SSF51294">
    <property type="entry name" value="Hedgehog/intein (Hint) domain"/>
    <property type="match status" value="1"/>
</dbReference>
<evidence type="ECO:0000313" key="3">
    <source>
        <dbReference type="Proteomes" id="UP000014568"/>
    </source>
</evidence>
<dbReference type="RefSeq" id="WP_016656690.1">
    <property type="nucleotide sequence ID" value="NZ_KE340353.1"/>
</dbReference>
<dbReference type="PATRIC" id="fig|421052.3.peg.2231"/>
<dbReference type="InterPro" id="IPR008638">
    <property type="entry name" value="FhaB/CdiA-like_TPS"/>
</dbReference>
<dbReference type="EMBL" id="ATGI01000031">
    <property type="protein sequence ID" value="EPF71940.1"/>
    <property type="molecule type" value="Genomic_DNA"/>
</dbReference>
<comment type="caution">
    <text evidence="2">The sequence shown here is derived from an EMBL/GenBank/DDBJ whole genome shotgun (WGS) entry which is preliminary data.</text>
</comment>
<dbReference type="Gene3D" id="2.170.16.10">
    <property type="entry name" value="Hedgehog/Intein (Hint) domain"/>
    <property type="match status" value="1"/>
</dbReference>
<dbReference type="OrthoDB" id="2664633at2"/>
<protein>
    <submittedName>
        <fullName evidence="2">Filamentous hemagglutinin</fullName>
    </submittedName>
</protein>
<sequence length="2311" mass="245585">MNKNLYRIIFSKVRNMFVVVGENTKSASKTAGQSTKTTTDSVKDDALDQHWVVKSLVLSMSVWMVIAPVYAQITPDAGAKPANRPVIGVGTNNQGQKVPVVNIQTPVNGISHNIYSQMDVLNNGVVLNNSRTGATSNLVGSVGANPFLAKGEARLILNEVNSKAATRFEGNLEVAGQRADVIIANPAGINIKGGGFINANKAIFTTGKPQFNADGSIKQFVVDQGKVTVSANTDPKLGLGGNNNNANYVDIYARALELNAQLRANQDINVITGSNTISADLGEIKSQTSKVAAPALAIDIKSLGGMYANNIYLIGNEKGLGVSNAGTLQAVNNIVVTSAGKIENNGIISSTNKKGGVISLTTTESGKNSDININGSVTGYGLISADSGNDLNLNAKNITINYDATTKNSADLIVNAKGKIDLATGTKISNLSNSSNVYIDAKNINFASNSEVLSNHGSASINAKENLTAANTARLIAAADLNIEASKSLKLLGSTLQATKGSINLQSVSDATSMLQLDKNTIRAGKDLNIYGTGNVSLKDLNFYIVDAKTSTKDINVYSGKDLVWNNAVKALPQILGKVQLEAKNGLDLTGTTLHATDGITTLSDTLKINKEIKSNKGLDLTVKKDMNLNAGSKLSATGDVIVNSLQGNIQAESLKVDTRGKLTVVADKNINLIATQNNVKNNNGITLKTTDKTVLNADQGIVIGNAGDGKTVITSVEMTAKSGEIQLLAKNGIKLQANTDVDLVKDVASNKVIANKLNAKSIVIENKKENIDIKNTDLVSTEGKISVNNTDGLLDISNGTLKSKGNTELYAKDHLGLHNVTVNADQHIALNSKRDIYLNASNTPTGTVWGAGEQTNLTAKGVLSLTSAGNQLMQKSNLKGGAVLLEANHIYQKPSMVLNATGSDLLKNDKKLNSLNGDLTIQTRGANGLTIDPKLMTLSAVGDIELSAKGGALTLVGYGGAKGNGSEQVVKLNTANGGISLDGTKVDIQGSQLTAQKDIKIVSTKDDVLISGIKNNGKNLNLNFYLDKYSRELNEVEEIRKNFYKEIAIAQSDIFDGMDVDDVGWEYARSVKDDFAEISKKYNMKVFLEVRSDNKPYDGQFYKIVIKEDYSNKISNLIDEINFYKSEVNGYEHSSANITSNTGNINVTSAKGASISGSELIAKAELVNIEARAPLAQSYTSTTQVGNQQAKNLGASIIIDGTQDFYDKGNENGDNYSFRTLINPTAIEGAKGVNIKAIGVGASDNLVMQATMIKSQNGDVRIEANKNILFDAAIEQSYDLTTTTEKKKSWGGLKKKYITTRNEDNDVDAASVDVQAKNIYIESKEKNPNNSIDIYSGRFVADGGKVSIRSGGNLNFYTVEESSRSTTDVTKKSSFTGIKYNSSKTNSTRTQVSEIPATLKADYIGTKSGFDTRLEGTEFEYLKGATIEAGGKLELIAAKTTITDLLKKEKNSVVWQSMQDKGSITETAQLPQFNGPVLPTFKATGGLSVQIPVSEKDQNKVVLRNEILKLANQPGNDYLKELVNRKDVDWNTIILAQKDWDYKSQGLTGAGAAIIVIIVTIVTMGTGTAAAAGTAGAGAATGGTTVGLGASMLGAAGVTTTTVGGVTTITGISTLGAMANAAITSLATQASVGIINNGGDIGKTLKDLGSKDSVKNLVASVATAGLLSEVGTALKLKPDSTLFQDKLIYNFTSSVGSTLVQTAVKGGSLEDNLKVALLAGLAGTLQGELAGKIGESLDKVDPSIIEYAIHKIAHAAAGCATGAIVKQCEAGAIGAAVGEIVAGMFDKPDDAASQAEKDAFNNKVLATVEIVSGTVAAYAGYDVHMAALSANMAVSNNYLTSDDYKALKQEIAACKTDQCRSEKINSYKGRSKVNRAALEKACKDAGSKACSNHLTQYLSGRETAKQLGLNFANQNDFQYVHAGILDKAAGNQFARVSAAFRVDERVRHYCGSIRGAACEQKLKAADNAFKESVRRDLDILMATPVIGNALSMGEATKILLTGMDITGDNASRWLAAAEIASVGFAKKGVLVWKGAGNVVGKTCSFRGDMEVKTLTGYRPIQSISQGDWVYSLDEVSGQSSYKQVLAHYSNPYNETVYVSMKSQNGDEQTVVSNKIHPYFTVPKNEAVSASEGHIYKGAIEKGQWVDAENLTSGDQLLDSNNQWQEIISVTVKPEPIQAYNLTVDQTHTYFIKGLEKSNGVWVHNSCSNIDAKKFNGKILGTDGVQTFSTTVWKGNGKSRIDVENPAPGKRAGQLHYQDNVGNKYYYDPNTKVFFDQKTKTLAPKSVQDLLKNKDFSKGIDKALKYLGVTK</sequence>
<dbReference type="Gene3D" id="2.160.20.10">
    <property type="entry name" value="Single-stranded right-handed beta-helix, Pectin lyase-like"/>
    <property type="match status" value="1"/>
</dbReference>
<reference evidence="2 3" key="1">
    <citation type="submission" date="2013-06" db="EMBL/GenBank/DDBJ databases">
        <title>The Genome Sequence of Acinetobacter rudis CIP 110305.</title>
        <authorList>
            <consortium name="The Broad Institute Genome Sequencing Platform"/>
            <consortium name="The Broad Institute Genome Sequencing Center for Infectious Disease"/>
            <person name="Cerqueira G."/>
            <person name="Feldgarden M."/>
            <person name="Courvalin P."/>
            <person name="Perichon B."/>
            <person name="Grillot-Courvalin C."/>
            <person name="Clermont D."/>
            <person name="Rocha E."/>
            <person name="Yoon E.-J."/>
            <person name="Nemec A."/>
            <person name="Young S.K."/>
            <person name="Zeng Q."/>
            <person name="Gargeya S."/>
            <person name="Fitzgerald M."/>
            <person name="Abouelleil A."/>
            <person name="Alvarado L."/>
            <person name="Berlin A.M."/>
            <person name="Chapman S.B."/>
            <person name="Dewar J."/>
            <person name="Goldberg J."/>
            <person name="Griggs A."/>
            <person name="Gujja S."/>
            <person name="Hansen M."/>
            <person name="Howarth C."/>
            <person name="Imamovic A."/>
            <person name="Larimer J."/>
            <person name="McCowan C."/>
            <person name="Murphy C."/>
            <person name="Pearson M."/>
            <person name="Priest M."/>
            <person name="Roberts A."/>
            <person name="Saif S."/>
            <person name="Shea T."/>
            <person name="Sykes S."/>
            <person name="Wortman J."/>
            <person name="Nusbaum C."/>
            <person name="Birren B."/>
        </authorList>
    </citation>
    <scope>NUCLEOTIDE SEQUENCE [LARGE SCALE GENOMIC DNA]</scope>
    <source>
        <strain evidence="2 3">CIP 110305</strain>
    </source>
</reference>
<dbReference type="NCBIfam" id="TIGR01443">
    <property type="entry name" value="intein_Cterm"/>
    <property type="match status" value="1"/>
</dbReference>
<evidence type="ECO:0000313" key="2">
    <source>
        <dbReference type="EMBL" id="EPF71940.1"/>
    </source>
</evidence>
<name>S3MVY4_9GAMM</name>
<dbReference type="InterPro" id="IPR011050">
    <property type="entry name" value="Pectin_lyase_fold/virulence"/>
</dbReference>
<dbReference type="Pfam" id="PF04830">
    <property type="entry name" value="DUF637"/>
    <property type="match status" value="1"/>
</dbReference>
<dbReference type="Pfam" id="PF07591">
    <property type="entry name" value="PT-HINT"/>
    <property type="match status" value="1"/>
</dbReference>
<dbReference type="InterPro" id="IPR036844">
    <property type="entry name" value="Hint_dom_sf"/>
</dbReference>
<dbReference type="eggNOG" id="COG3210">
    <property type="taxonomic scope" value="Bacteria"/>
</dbReference>
<feature type="domain" description="Filamentous haemagglutinin FhaB/tRNA nuclease CdiA-like TPS" evidence="1">
    <location>
        <begin position="95"/>
        <end position="214"/>
    </location>
</feature>
<dbReference type="STRING" id="632955.GCA_000829675_01709"/>
<dbReference type="SMART" id="SM00912">
    <property type="entry name" value="Haemagg_act"/>
    <property type="match status" value="1"/>
</dbReference>
<dbReference type="NCBIfam" id="TIGR01901">
    <property type="entry name" value="adhes_NPXG"/>
    <property type="match status" value="1"/>
</dbReference>
<evidence type="ECO:0000259" key="1">
    <source>
        <dbReference type="SMART" id="SM00912"/>
    </source>
</evidence>
<dbReference type="InterPro" id="IPR030934">
    <property type="entry name" value="Intein_C"/>
</dbReference>
<gene>
    <name evidence="2" type="ORF">F945_02286</name>
</gene>
<dbReference type="InterPro" id="IPR012334">
    <property type="entry name" value="Pectin_lyas_fold"/>
</dbReference>
<dbReference type="CDD" id="cd00081">
    <property type="entry name" value="Hint"/>
    <property type="match status" value="1"/>
</dbReference>